<reference evidence="20" key="2">
    <citation type="submission" date="2021-01" db="UniProtKB">
        <authorList>
            <consortium name="EnsemblPlants"/>
        </authorList>
    </citation>
    <scope>IDENTIFICATION</scope>
</reference>
<protein>
    <recommendedName>
        <fullName evidence="5">non-specific serine/threonine protein kinase</fullName>
        <ecNumber evidence="5">2.7.11.1</ecNumber>
    </recommendedName>
</protein>
<evidence type="ECO:0000256" key="6">
    <source>
        <dbReference type="ARBA" id="ARBA00022527"/>
    </source>
</evidence>
<dbReference type="FunFam" id="1.10.510.10:FF:000108">
    <property type="entry name" value="L-type lectin-domain containing receptor kinase S.4"/>
    <property type="match status" value="1"/>
</dbReference>
<evidence type="ECO:0000256" key="9">
    <source>
        <dbReference type="ARBA" id="ARBA00022729"/>
    </source>
</evidence>
<comment type="similarity">
    <text evidence="3">In the N-terminal section; belongs to the leguminous lectin family.</text>
</comment>
<dbReference type="InterPro" id="IPR050528">
    <property type="entry name" value="L-type_Lectin-RKs"/>
</dbReference>
<keyword evidence="9" id="KW-0732">Signal</keyword>
<evidence type="ECO:0000256" key="4">
    <source>
        <dbReference type="ARBA" id="ARBA00010217"/>
    </source>
</evidence>
<keyword evidence="11" id="KW-0547">Nucleotide-binding</keyword>
<evidence type="ECO:0000313" key="21">
    <source>
        <dbReference type="Proteomes" id="UP000594261"/>
    </source>
</evidence>
<comment type="similarity">
    <text evidence="2">Belongs to the leguminous lectin family.</text>
</comment>
<evidence type="ECO:0000256" key="16">
    <source>
        <dbReference type="ARBA" id="ARBA00023170"/>
    </source>
</evidence>
<proteinExistence type="inferred from homology"/>
<comment type="catalytic activity">
    <reaction evidence="17">
        <text>L-threonyl-[protein] + ATP = O-phospho-L-threonyl-[protein] + ADP + H(+)</text>
        <dbReference type="Rhea" id="RHEA:46608"/>
        <dbReference type="Rhea" id="RHEA-COMP:11060"/>
        <dbReference type="Rhea" id="RHEA-COMP:11605"/>
        <dbReference type="ChEBI" id="CHEBI:15378"/>
        <dbReference type="ChEBI" id="CHEBI:30013"/>
        <dbReference type="ChEBI" id="CHEBI:30616"/>
        <dbReference type="ChEBI" id="CHEBI:61977"/>
        <dbReference type="ChEBI" id="CHEBI:456216"/>
        <dbReference type="EC" id="2.7.11.1"/>
    </reaction>
</comment>
<reference evidence="20 21" key="1">
    <citation type="journal article" date="2016" name="G3 (Bethesda)">
        <title>First Draft Assembly and Annotation of the Genome of a California Endemic Oak Quercus lobata Nee (Fagaceae).</title>
        <authorList>
            <person name="Sork V.L."/>
            <person name="Fitz-Gibbon S.T."/>
            <person name="Puiu D."/>
            <person name="Crepeau M."/>
            <person name="Gugger P.F."/>
            <person name="Sherman R."/>
            <person name="Stevens K."/>
            <person name="Langley C.H."/>
            <person name="Pellegrini M."/>
            <person name="Salzberg S.L."/>
        </authorList>
    </citation>
    <scope>NUCLEOTIDE SEQUENCE [LARGE SCALE GENOMIC DNA]</scope>
    <source>
        <strain evidence="20 21">cv. SW786</strain>
    </source>
</reference>
<dbReference type="GO" id="GO:0030246">
    <property type="term" value="F:carbohydrate binding"/>
    <property type="evidence" value="ECO:0007669"/>
    <property type="project" value="UniProtKB-KW"/>
</dbReference>
<dbReference type="InterPro" id="IPR013320">
    <property type="entry name" value="ConA-like_dom_sf"/>
</dbReference>
<dbReference type="AlphaFoldDB" id="A0A7N2MG03"/>
<organism evidence="20 21">
    <name type="scientific">Quercus lobata</name>
    <name type="common">Valley oak</name>
    <dbReference type="NCBI Taxonomy" id="97700"/>
    <lineage>
        <taxon>Eukaryota</taxon>
        <taxon>Viridiplantae</taxon>
        <taxon>Streptophyta</taxon>
        <taxon>Embryophyta</taxon>
        <taxon>Tracheophyta</taxon>
        <taxon>Spermatophyta</taxon>
        <taxon>Magnoliopsida</taxon>
        <taxon>eudicotyledons</taxon>
        <taxon>Gunneridae</taxon>
        <taxon>Pentapetalae</taxon>
        <taxon>rosids</taxon>
        <taxon>fabids</taxon>
        <taxon>Fagales</taxon>
        <taxon>Fagaceae</taxon>
        <taxon>Quercus</taxon>
    </lineage>
</organism>
<dbReference type="Gene3D" id="1.10.510.10">
    <property type="entry name" value="Transferase(Phosphotransferase) domain 1"/>
    <property type="match status" value="1"/>
</dbReference>
<comment type="subcellular location">
    <subcellularLocation>
        <location evidence="1">Membrane</location>
        <topology evidence="1">Single-pass type I membrane protein</topology>
    </subcellularLocation>
</comment>
<evidence type="ECO:0000256" key="1">
    <source>
        <dbReference type="ARBA" id="ARBA00004479"/>
    </source>
</evidence>
<dbReference type="PANTHER" id="PTHR27007">
    <property type="match status" value="1"/>
</dbReference>
<keyword evidence="8" id="KW-0812">Transmembrane</keyword>
<evidence type="ECO:0000256" key="15">
    <source>
        <dbReference type="ARBA" id="ARBA00023136"/>
    </source>
</evidence>
<dbReference type="SMART" id="SM00220">
    <property type="entry name" value="S_TKc"/>
    <property type="match status" value="1"/>
</dbReference>
<dbReference type="Pfam" id="PF00139">
    <property type="entry name" value="Lectin_legB"/>
    <property type="match status" value="1"/>
</dbReference>
<evidence type="ECO:0000256" key="17">
    <source>
        <dbReference type="ARBA" id="ARBA00047899"/>
    </source>
</evidence>
<evidence type="ECO:0000259" key="19">
    <source>
        <dbReference type="PROSITE" id="PS50011"/>
    </source>
</evidence>
<evidence type="ECO:0000256" key="8">
    <source>
        <dbReference type="ARBA" id="ARBA00022692"/>
    </source>
</evidence>
<dbReference type="InterPro" id="IPR000719">
    <property type="entry name" value="Prot_kinase_dom"/>
</dbReference>
<dbReference type="SUPFAM" id="SSF49899">
    <property type="entry name" value="Concanavalin A-like lectins/glucanases"/>
    <property type="match status" value="1"/>
</dbReference>
<dbReference type="Gramene" id="QL08p060926:mrna">
    <property type="protein sequence ID" value="QL08p060926:mrna"/>
    <property type="gene ID" value="QL08p060926"/>
</dbReference>
<evidence type="ECO:0000256" key="5">
    <source>
        <dbReference type="ARBA" id="ARBA00012513"/>
    </source>
</evidence>
<evidence type="ECO:0000313" key="20">
    <source>
        <dbReference type="EnsemblPlants" id="QL08p060926:mrna"/>
    </source>
</evidence>
<dbReference type="GO" id="GO:0004674">
    <property type="term" value="F:protein serine/threonine kinase activity"/>
    <property type="evidence" value="ECO:0007669"/>
    <property type="project" value="UniProtKB-KW"/>
</dbReference>
<keyword evidence="15" id="KW-0472">Membrane</keyword>
<keyword evidence="7" id="KW-0808">Transferase</keyword>
<dbReference type="Pfam" id="PF00069">
    <property type="entry name" value="Pkinase"/>
    <property type="match status" value="1"/>
</dbReference>
<dbReference type="EnsemblPlants" id="QL08p060926:mrna">
    <property type="protein sequence ID" value="QL08p060926:mrna"/>
    <property type="gene ID" value="QL08p060926"/>
</dbReference>
<evidence type="ECO:0000256" key="12">
    <source>
        <dbReference type="ARBA" id="ARBA00022777"/>
    </source>
</evidence>
<dbReference type="InterPro" id="IPR011009">
    <property type="entry name" value="Kinase-like_dom_sf"/>
</dbReference>
<keyword evidence="13" id="KW-0067">ATP-binding</keyword>
<name>A0A7N2MG03_QUELO</name>
<dbReference type="GO" id="GO:0005524">
    <property type="term" value="F:ATP binding"/>
    <property type="evidence" value="ECO:0007669"/>
    <property type="project" value="UniProtKB-KW"/>
</dbReference>
<evidence type="ECO:0000256" key="13">
    <source>
        <dbReference type="ARBA" id="ARBA00022840"/>
    </source>
</evidence>
<keyword evidence="14" id="KW-1133">Transmembrane helix</keyword>
<evidence type="ECO:0000256" key="14">
    <source>
        <dbReference type="ARBA" id="ARBA00022989"/>
    </source>
</evidence>
<evidence type="ECO:0000256" key="10">
    <source>
        <dbReference type="ARBA" id="ARBA00022734"/>
    </source>
</evidence>
<feature type="domain" description="Protein kinase" evidence="19">
    <location>
        <begin position="1"/>
        <end position="337"/>
    </location>
</feature>
<dbReference type="Proteomes" id="UP000594261">
    <property type="component" value="Chromosome 8"/>
</dbReference>
<keyword evidence="6" id="KW-0723">Serine/threonine-protein kinase</keyword>
<evidence type="ECO:0000256" key="7">
    <source>
        <dbReference type="ARBA" id="ARBA00022679"/>
    </source>
</evidence>
<accession>A0A7N2MG03</accession>
<keyword evidence="10" id="KW-0430">Lectin</keyword>
<evidence type="ECO:0000256" key="18">
    <source>
        <dbReference type="ARBA" id="ARBA00048679"/>
    </source>
</evidence>
<evidence type="ECO:0000256" key="2">
    <source>
        <dbReference type="ARBA" id="ARBA00007606"/>
    </source>
</evidence>
<dbReference type="GO" id="GO:0016020">
    <property type="term" value="C:membrane"/>
    <property type="evidence" value="ECO:0007669"/>
    <property type="project" value="UniProtKB-SubCell"/>
</dbReference>
<evidence type="ECO:0000256" key="11">
    <source>
        <dbReference type="ARBA" id="ARBA00022741"/>
    </source>
</evidence>
<dbReference type="InParanoid" id="A0A7N2MG03"/>
<comment type="similarity">
    <text evidence="4">In the C-terminal section; belongs to the protein kinase superfamily. Ser/Thr protein kinase family.</text>
</comment>
<evidence type="ECO:0000256" key="3">
    <source>
        <dbReference type="ARBA" id="ARBA00008536"/>
    </source>
</evidence>
<keyword evidence="16" id="KW-0675">Receptor</keyword>
<comment type="catalytic activity">
    <reaction evidence="18">
        <text>L-seryl-[protein] + ATP = O-phospho-L-seryl-[protein] + ADP + H(+)</text>
        <dbReference type="Rhea" id="RHEA:17989"/>
        <dbReference type="Rhea" id="RHEA-COMP:9863"/>
        <dbReference type="Rhea" id="RHEA-COMP:11604"/>
        <dbReference type="ChEBI" id="CHEBI:15378"/>
        <dbReference type="ChEBI" id="CHEBI:29999"/>
        <dbReference type="ChEBI" id="CHEBI:30616"/>
        <dbReference type="ChEBI" id="CHEBI:83421"/>
        <dbReference type="ChEBI" id="CHEBI:456216"/>
        <dbReference type="EC" id="2.7.11.1"/>
    </reaction>
</comment>
<dbReference type="EMBL" id="LRBV02000008">
    <property type="status" value="NOT_ANNOTATED_CDS"/>
    <property type="molecule type" value="Genomic_DNA"/>
</dbReference>
<dbReference type="EC" id="2.7.11.1" evidence="5"/>
<sequence length="373" mass="41522">MQPQKEKRKTNKVKPDLDNVGPLLTQQVIDGFNAERKNMSLDNDAVVDNNGILQLSNDHSVEVDSRHHFAFTIFPSGALPGPYLGRLNSKNDGNISDHVFMVAFTVTHPKFSDIDDNHVIVGFNCSIVSNKSVRVDQSLRRKDSFTLKTGHEQRFKIIKGVASRLLYLHEEWEQTVILRDIKAGNMLLDSKFNGKLSDFGLTKLYERGSNPSTTRVVGTLGYLAPELAHRGLPTTSSNVFAFGALLLEVVCGRRPIDPNALPEELMLLDWVQEKWSLGATLDVVDSRLGDEFDEVEAILVLKLGLMCSNDAPESRPTMRHVLRCLEAKLALEEEDFMQSYPTTSASVGDNEDIVDVEDSLTPSFSVFSGDDSR</sequence>
<dbReference type="SUPFAM" id="SSF56112">
    <property type="entry name" value="Protein kinase-like (PK-like)"/>
    <property type="match status" value="1"/>
</dbReference>
<dbReference type="InterPro" id="IPR001220">
    <property type="entry name" value="Legume_lectin_dom"/>
</dbReference>
<keyword evidence="21" id="KW-1185">Reference proteome</keyword>
<keyword evidence="12" id="KW-0418">Kinase</keyword>
<dbReference type="PROSITE" id="PS50011">
    <property type="entry name" value="PROTEIN_KINASE_DOM"/>
    <property type="match status" value="1"/>
</dbReference>